<name>A0A917C9M9_9HYPH</name>
<accession>A0A917C9M9</accession>
<keyword evidence="2" id="KW-0560">Oxidoreductase</keyword>
<comment type="caution">
    <text evidence="4">The sequence shown here is derived from an EMBL/GenBank/DDBJ whole genome shotgun (WGS) entry which is preliminary data.</text>
</comment>
<dbReference type="SUPFAM" id="SSF51735">
    <property type="entry name" value="NAD(P)-binding Rossmann-fold domains"/>
    <property type="match status" value="1"/>
</dbReference>
<dbReference type="Proteomes" id="UP000606044">
    <property type="component" value="Unassembled WGS sequence"/>
</dbReference>
<dbReference type="Gene3D" id="3.40.50.720">
    <property type="entry name" value="NAD(P)-binding Rossmann-like Domain"/>
    <property type="match status" value="1"/>
</dbReference>
<evidence type="ECO:0000313" key="4">
    <source>
        <dbReference type="EMBL" id="GGF78570.1"/>
    </source>
</evidence>
<protein>
    <submittedName>
        <fullName evidence="4">Oxidoreductase</fullName>
    </submittedName>
</protein>
<evidence type="ECO:0000313" key="5">
    <source>
        <dbReference type="Proteomes" id="UP000606044"/>
    </source>
</evidence>
<evidence type="ECO:0000256" key="2">
    <source>
        <dbReference type="ARBA" id="ARBA00023002"/>
    </source>
</evidence>
<reference evidence="4" key="1">
    <citation type="journal article" date="2014" name="Int. J. Syst. Evol. Microbiol.">
        <title>Complete genome sequence of Corynebacterium casei LMG S-19264T (=DSM 44701T), isolated from a smear-ripened cheese.</title>
        <authorList>
            <consortium name="US DOE Joint Genome Institute (JGI-PGF)"/>
            <person name="Walter F."/>
            <person name="Albersmeier A."/>
            <person name="Kalinowski J."/>
            <person name="Ruckert C."/>
        </authorList>
    </citation>
    <scope>NUCLEOTIDE SEQUENCE</scope>
    <source>
        <strain evidence="4">CCM 7897</strain>
    </source>
</reference>
<gene>
    <name evidence="4" type="ORF">GCM10007301_43190</name>
</gene>
<keyword evidence="5" id="KW-1185">Reference proteome</keyword>
<evidence type="ECO:0000256" key="1">
    <source>
        <dbReference type="ARBA" id="ARBA00006484"/>
    </source>
</evidence>
<sequence length="262" mass="27431">MTSTQTTAPKIAPKIALVTGASRGLGRNTALSIARHGGDVIVTYHSRSTEADAVVAEIAAMGRKAVALQLDTGKVASFADFALRLKAALKDTWQRETFDHLVNNAGHGDYALISDTTEAQFDRLVDVHFKGVLFLTQALLPLLSDGGRIVNLSSGLTRVSFPGYGAYAAVKGAVEILSLYLAKELGARGIAVNTVAPGAIETDFGGGAVRDNPEINTLFAGMTALGRAGVPDDIGPMIASLLSEDNRWINAQRIEVSGGQGI</sequence>
<dbReference type="InterPro" id="IPR002347">
    <property type="entry name" value="SDR_fam"/>
</dbReference>
<dbReference type="Pfam" id="PF13561">
    <property type="entry name" value="adh_short_C2"/>
    <property type="match status" value="1"/>
</dbReference>
<dbReference type="RefSeq" id="WP_188582459.1">
    <property type="nucleotide sequence ID" value="NZ_BMCT01000007.1"/>
</dbReference>
<dbReference type="PANTHER" id="PTHR43639:SF1">
    <property type="entry name" value="SHORT-CHAIN DEHYDROGENASE_REDUCTASE FAMILY PROTEIN"/>
    <property type="match status" value="1"/>
</dbReference>
<feature type="domain" description="Ketoreductase" evidence="3">
    <location>
        <begin position="14"/>
        <end position="203"/>
    </location>
</feature>
<dbReference type="GO" id="GO:0016491">
    <property type="term" value="F:oxidoreductase activity"/>
    <property type="evidence" value="ECO:0007669"/>
    <property type="project" value="UniProtKB-KW"/>
</dbReference>
<evidence type="ECO:0000259" key="3">
    <source>
        <dbReference type="SMART" id="SM00822"/>
    </source>
</evidence>
<dbReference type="PRINTS" id="PR00081">
    <property type="entry name" value="GDHRDH"/>
</dbReference>
<dbReference type="SMART" id="SM00822">
    <property type="entry name" value="PKS_KR"/>
    <property type="match status" value="1"/>
</dbReference>
<dbReference type="PRINTS" id="PR00080">
    <property type="entry name" value="SDRFAMILY"/>
</dbReference>
<comment type="similarity">
    <text evidence="1">Belongs to the short-chain dehydrogenases/reductases (SDR) family.</text>
</comment>
<dbReference type="PANTHER" id="PTHR43639">
    <property type="entry name" value="OXIDOREDUCTASE, SHORT-CHAIN DEHYDROGENASE/REDUCTASE FAMILY (AFU_ORTHOLOGUE AFUA_5G02870)"/>
    <property type="match status" value="1"/>
</dbReference>
<reference evidence="4" key="2">
    <citation type="submission" date="2020-09" db="EMBL/GenBank/DDBJ databases">
        <authorList>
            <person name="Sun Q."/>
            <person name="Sedlacek I."/>
        </authorList>
    </citation>
    <scope>NUCLEOTIDE SEQUENCE</scope>
    <source>
        <strain evidence="4">CCM 7897</strain>
    </source>
</reference>
<dbReference type="InterPro" id="IPR036291">
    <property type="entry name" value="NAD(P)-bd_dom_sf"/>
</dbReference>
<proteinExistence type="inferred from homology"/>
<organism evidence="4 5">
    <name type="scientific">Azorhizobium oxalatiphilum</name>
    <dbReference type="NCBI Taxonomy" id="980631"/>
    <lineage>
        <taxon>Bacteria</taxon>
        <taxon>Pseudomonadati</taxon>
        <taxon>Pseudomonadota</taxon>
        <taxon>Alphaproteobacteria</taxon>
        <taxon>Hyphomicrobiales</taxon>
        <taxon>Xanthobacteraceae</taxon>
        <taxon>Azorhizobium</taxon>
    </lineage>
</organism>
<dbReference type="EMBL" id="BMCT01000007">
    <property type="protein sequence ID" value="GGF78570.1"/>
    <property type="molecule type" value="Genomic_DNA"/>
</dbReference>
<dbReference type="InterPro" id="IPR057326">
    <property type="entry name" value="KR_dom"/>
</dbReference>
<dbReference type="AlphaFoldDB" id="A0A917C9M9"/>